<name>A0A2P6MBM0_9GAMM</name>
<dbReference type="PANTHER" id="PTHR43080:SF2">
    <property type="entry name" value="CBS DOMAIN-CONTAINING PROTEIN"/>
    <property type="match status" value="1"/>
</dbReference>
<dbReference type="GO" id="GO:0016301">
    <property type="term" value="F:kinase activity"/>
    <property type="evidence" value="ECO:0007669"/>
    <property type="project" value="UniProtKB-KW"/>
</dbReference>
<dbReference type="PANTHER" id="PTHR43080">
    <property type="entry name" value="CBS DOMAIN-CONTAINING PROTEIN CBSX3, MITOCHONDRIAL"/>
    <property type="match status" value="1"/>
</dbReference>
<keyword evidence="1 2" id="KW-0129">CBS domain</keyword>
<evidence type="ECO:0000313" key="5">
    <source>
        <dbReference type="Proteomes" id="UP000241736"/>
    </source>
</evidence>
<organism evidence="4 5">
    <name type="scientific">Arenimonas caeni</name>
    <dbReference type="NCBI Taxonomy" id="2058085"/>
    <lineage>
        <taxon>Bacteria</taxon>
        <taxon>Pseudomonadati</taxon>
        <taxon>Pseudomonadota</taxon>
        <taxon>Gammaproteobacteria</taxon>
        <taxon>Lysobacterales</taxon>
        <taxon>Lysobacteraceae</taxon>
        <taxon>Arenimonas</taxon>
    </lineage>
</organism>
<keyword evidence="4" id="KW-0418">Kinase</keyword>
<keyword evidence="5" id="KW-1185">Reference proteome</keyword>
<dbReference type="InterPro" id="IPR046342">
    <property type="entry name" value="CBS_dom_sf"/>
</dbReference>
<dbReference type="SMART" id="SM00116">
    <property type="entry name" value="CBS"/>
    <property type="match status" value="2"/>
</dbReference>
<dbReference type="Pfam" id="PF00571">
    <property type="entry name" value="CBS"/>
    <property type="match status" value="2"/>
</dbReference>
<protein>
    <submittedName>
        <fullName evidence="4">Histidine kinase</fullName>
    </submittedName>
</protein>
<evidence type="ECO:0000256" key="1">
    <source>
        <dbReference type="ARBA" id="ARBA00023122"/>
    </source>
</evidence>
<dbReference type="InterPro" id="IPR044725">
    <property type="entry name" value="CBSX3_CBS_dom"/>
</dbReference>
<comment type="caution">
    <text evidence="4">The sequence shown here is derived from an EMBL/GenBank/DDBJ whole genome shotgun (WGS) entry which is preliminary data.</text>
</comment>
<dbReference type="PROSITE" id="PS51371">
    <property type="entry name" value="CBS"/>
    <property type="match status" value="2"/>
</dbReference>
<dbReference type="Gene3D" id="3.10.580.10">
    <property type="entry name" value="CBS-domain"/>
    <property type="match status" value="1"/>
</dbReference>
<dbReference type="CDD" id="cd04623">
    <property type="entry name" value="CBS_pair_bac_euk"/>
    <property type="match status" value="1"/>
</dbReference>
<sequence>MRNVNQILANKAGRLVTVPKEAPVLEVVRLMAEHHIGSVLVMQGGELVGIATERDYARKVILQGRSSADTPVAAIMSSPVITVTPADTAQTCMTMMTDRRIRHLPVVEDGRVLGLVSIGDLVKAVIEDQQQEIEQLQQYIAS</sequence>
<feature type="domain" description="CBS" evidence="3">
    <location>
        <begin position="9"/>
        <end position="67"/>
    </location>
</feature>
<reference evidence="4 5" key="1">
    <citation type="submission" date="2018-03" db="EMBL/GenBank/DDBJ databases">
        <title>Arenimonas caeni sp. nov., isolated from activated sludge.</title>
        <authorList>
            <person name="Liu H."/>
        </authorList>
    </citation>
    <scope>NUCLEOTIDE SEQUENCE [LARGE SCALE GENOMIC DNA]</scope>
    <source>
        <strain evidence="5">z29</strain>
    </source>
</reference>
<dbReference type="InterPro" id="IPR000644">
    <property type="entry name" value="CBS_dom"/>
</dbReference>
<dbReference type="InterPro" id="IPR051257">
    <property type="entry name" value="Diverse_CBS-Domain"/>
</dbReference>
<proteinExistence type="predicted"/>
<evidence type="ECO:0000259" key="3">
    <source>
        <dbReference type="PROSITE" id="PS51371"/>
    </source>
</evidence>
<dbReference type="RefSeq" id="WP_106989259.1">
    <property type="nucleotide sequence ID" value="NZ_KZ679084.1"/>
</dbReference>
<dbReference type="SUPFAM" id="SSF54631">
    <property type="entry name" value="CBS-domain pair"/>
    <property type="match status" value="1"/>
</dbReference>
<dbReference type="EMBL" id="PVLF01000002">
    <property type="protein sequence ID" value="PRH83380.1"/>
    <property type="molecule type" value="Genomic_DNA"/>
</dbReference>
<dbReference type="Proteomes" id="UP000241736">
    <property type="component" value="Unassembled WGS sequence"/>
</dbReference>
<dbReference type="OrthoDB" id="9807125at2"/>
<evidence type="ECO:0000256" key="2">
    <source>
        <dbReference type="PROSITE-ProRule" id="PRU00703"/>
    </source>
</evidence>
<feature type="domain" description="CBS" evidence="3">
    <location>
        <begin position="76"/>
        <end position="132"/>
    </location>
</feature>
<keyword evidence="4" id="KW-0808">Transferase</keyword>
<gene>
    <name evidence="4" type="ORF">C6N40_01650</name>
</gene>
<evidence type="ECO:0000313" key="4">
    <source>
        <dbReference type="EMBL" id="PRH83380.1"/>
    </source>
</evidence>
<accession>A0A2P6MBM0</accession>
<dbReference type="AlphaFoldDB" id="A0A2P6MBM0"/>